<organism evidence="1 2">
    <name type="scientific">Vibrio cholerae</name>
    <dbReference type="NCBI Taxonomy" id="666"/>
    <lineage>
        <taxon>Bacteria</taxon>
        <taxon>Pseudomonadati</taxon>
        <taxon>Pseudomonadota</taxon>
        <taxon>Gammaproteobacteria</taxon>
        <taxon>Vibrionales</taxon>
        <taxon>Vibrionaceae</taxon>
        <taxon>Vibrio</taxon>
    </lineage>
</organism>
<evidence type="ECO:0000313" key="1">
    <source>
        <dbReference type="EMBL" id="CSC78964.1"/>
    </source>
</evidence>
<reference evidence="1 2" key="1">
    <citation type="submission" date="2015-07" db="EMBL/GenBank/DDBJ databases">
        <authorList>
            <consortium name="Pathogen Informatics"/>
        </authorList>
    </citation>
    <scope>NUCLEOTIDE SEQUENCE [LARGE SCALE GENOMIC DNA]</scope>
    <source>
        <strain evidence="1 2">A325</strain>
    </source>
</reference>
<protein>
    <submittedName>
        <fullName evidence="1">Uncharacterized protein</fullName>
    </submittedName>
</protein>
<dbReference type="Proteomes" id="UP000046067">
    <property type="component" value="Unassembled WGS sequence"/>
</dbReference>
<dbReference type="EMBL" id="CWQJ01000033">
    <property type="protein sequence ID" value="CSC78964.1"/>
    <property type="molecule type" value="Genomic_DNA"/>
</dbReference>
<evidence type="ECO:0000313" key="2">
    <source>
        <dbReference type="Proteomes" id="UP000046067"/>
    </source>
</evidence>
<dbReference type="AlphaFoldDB" id="A0A655ZU82"/>
<proteinExistence type="predicted"/>
<gene>
    <name evidence="1" type="ORF">ERS013201_03564</name>
</gene>
<name>A0A655ZU82_VIBCL</name>
<sequence>MFHRFDCHFDDIVIAAAQFVLYMDSGCGDKGMNTKGFGDFQGFCRGINVFRNGSRKGTNTAIFDVFSDGLYRFKIARRGNRETGFDNIYP</sequence>
<accession>A0A655ZU82</accession>